<protein>
    <submittedName>
        <fullName evidence="1">Uncharacterized protein</fullName>
    </submittedName>
</protein>
<organism evidence="1 2">
    <name type="scientific">Cercopithifilaria johnstoni</name>
    <dbReference type="NCBI Taxonomy" id="2874296"/>
    <lineage>
        <taxon>Eukaryota</taxon>
        <taxon>Metazoa</taxon>
        <taxon>Ecdysozoa</taxon>
        <taxon>Nematoda</taxon>
        <taxon>Chromadorea</taxon>
        <taxon>Rhabditida</taxon>
        <taxon>Spirurina</taxon>
        <taxon>Spiruromorpha</taxon>
        <taxon>Filarioidea</taxon>
        <taxon>Onchocercidae</taxon>
        <taxon>Cercopithifilaria</taxon>
    </lineage>
</organism>
<sequence length="120" mass="13581">MNGEQNDNPAHCSLITFIKKGYDVIKRFVIRKSIQLNDDNAIPVASDRDIPVIADDSDLLSSVESQQDFLFDIRSGPINFSSQLLNQEENDSKMIVISDTEIGLHYQFLKTILQIILLDI</sequence>
<dbReference type="EMBL" id="CAKAEH010001479">
    <property type="protein sequence ID" value="CAG9536702.1"/>
    <property type="molecule type" value="Genomic_DNA"/>
</dbReference>
<dbReference type="AlphaFoldDB" id="A0A8J2MQL2"/>
<proteinExistence type="predicted"/>
<gene>
    <name evidence="1" type="ORF">CJOHNSTONI_LOCUS6599</name>
</gene>
<dbReference type="Proteomes" id="UP000746747">
    <property type="component" value="Unassembled WGS sequence"/>
</dbReference>
<comment type="caution">
    <text evidence="1">The sequence shown here is derived from an EMBL/GenBank/DDBJ whole genome shotgun (WGS) entry which is preliminary data.</text>
</comment>
<reference evidence="1" key="1">
    <citation type="submission" date="2021-09" db="EMBL/GenBank/DDBJ databases">
        <authorList>
            <consortium name="Pathogen Informatics"/>
        </authorList>
    </citation>
    <scope>NUCLEOTIDE SEQUENCE</scope>
</reference>
<name>A0A8J2MQL2_9BILA</name>
<keyword evidence="2" id="KW-1185">Reference proteome</keyword>
<evidence type="ECO:0000313" key="1">
    <source>
        <dbReference type="EMBL" id="CAG9536702.1"/>
    </source>
</evidence>
<evidence type="ECO:0000313" key="2">
    <source>
        <dbReference type="Proteomes" id="UP000746747"/>
    </source>
</evidence>
<accession>A0A8J2MQL2</accession>
<dbReference type="OrthoDB" id="5855122at2759"/>